<keyword evidence="1" id="KW-1185">Reference proteome</keyword>
<organism evidence="1 2">
    <name type="scientific">Romanomermis culicivorax</name>
    <name type="common">Nematode worm</name>
    <dbReference type="NCBI Taxonomy" id="13658"/>
    <lineage>
        <taxon>Eukaryota</taxon>
        <taxon>Metazoa</taxon>
        <taxon>Ecdysozoa</taxon>
        <taxon>Nematoda</taxon>
        <taxon>Enoplea</taxon>
        <taxon>Dorylaimia</taxon>
        <taxon>Mermithida</taxon>
        <taxon>Mermithoidea</taxon>
        <taxon>Mermithidae</taxon>
        <taxon>Romanomermis</taxon>
    </lineage>
</organism>
<reference evidence="2" key="1">
    <citation type="submission" date="2022-11" db="UniProtKB">
        <authorList>
            <consortium name="WormBaseParasite"/>
        </authorList>
    </citation>
    <scope>IDENTIFICATION</scope>
</reference>
<dbReference type="Proteomes" id="UP000887565">
    <property type="component" value="Unplaced"/>
</dbReference>
<evidence type="ECO:0000313" key="1">
    <source>
        <dbReference type="Proteomes" id="UP000887565"/>
    </source>
</evidence>
<protein>
    <submittedName>
        <fullName evidence="2">Uncharacterized protein</fullName>
    </submittedName>
</protein>
<dbReference type="WBParaSite" id="nRc.2.0.1.t29345-RA">
    <property type="protein sequence ID" value="nRc.2.0.1.t29345-RA"/>
    <property type="gene ID" value="nRc.2.0.1.g29345"/>
</dbReference>
<evidence type="ECO:0000313" key="2">
    <source>
        <dbReference type="WBParaSite" id="nRc.2.0.1.t29345-RA"/>
    </source>
</evidence>
<proteinExistence type="predicted"/>
<name>A0A915JSQ8_ROMCU</name>
<accession>A0A915JSQ8</accession>
<sequence length="13" mass="1527">MSSFRTSPIQLLF</sequence>